<dbReference type="Proteomes" id="UP000238274">
    <property type="component" value="Unassembled WGS sequence"/>
</dbReference>
<comment type="caution">
    <text evidence="3">The sequence shown here is derived from an EMBL/GenBank/DDBJ whole genome shotgun (WGS) entry which is preliminary data.</text>
</comment>
<evidence type="ECO:0000259" key="2">
    <source>
        <dbReference type="Pfam" id="PF20231"/>
    </source>
</evidence>
<dbReference type="VEuPathDB" id="FungiDB:PSTT_07798"/>
<reference evidence="4" key="2">
    <citation type="journal article" date="2018" name="BMC Genomics">
        <title>Genomic insights into host adaptation between the wheat stripe rust pathogen (Puccinia striiformis f. sp. tritici) and the barley stripe rust pathogen (Puccinia striiformis f. sp. hordei).</title>
        <authorList>
            <person name="Xia C."/>
            <person name="Wang M."/>
            <person name="Yin C."/>
            <person name="Cornejo O.E."/>
            <person name="Hulbert S.H."/>
            <person name="Chen X."/>
        </authorList>
    </citation>
    <scope>NUCLEOTIDE SEQUENCE [LARGE SCALE GENOMIC DNA]</scope>
    <source>
        <strain evidence="4">93TX-2</strain>
    </source>
</reference>
<dbReference type="VEuPathDB" id="FungiDB:PSHT_08425"/>
<reference evidence="3 4" key="1">
    <citation type="submission" date="2017-12" db="EMBL/GenBank/DDBJ databases">
        <title>Gene loss provides genomic basis for host adaptation in cereal stripe rust fungi.</title>
        <authorList>
            <person name="Xia C."/>
        </authorList>
    </citation>
    <scope>NUCLEOTIDE SEQUENCE [LARGE SCALE GENOMIC DNA]</scope>
    <source>
        <strain evidence="3 4">93TX-2</strain>
    </source>
</reference>
<dbReference type="OrthoDB" id="2496395at2759"/>
<organism evidence="3 4">
    <name type="scientific">Puccinia striiformis</name>
    <dbReference type="NCBI Taxonomy" id="27350"/>
    <lineage>
        <taxon>Eukaryota</taxon>
        <taxon>Fungi</taxon>
        <taxon>Dikarya</taxon>
        <taxon>Basidiomycota</taxon>
        <taxon>Pucciniomycotina</taxon>
        <taxon>Pucciniomycetes</taxon>
        <taxon>Pucciniales</taxon>
        <taxon>Pucciniaceae</taxon>
        <taxon>Puccinia</taxon>
    </lineage>
</organism>
<dbReference type="Pfam" id="PF20231">
    <property type="entry name" value="DUF6589"/>
    <property type="match status" value="2"/>
</dbReference>
<reference evidence="4" key="3">
    <citation type="journal article" date="2018" name="Mol. Plant Microbe Interact.">
        <title>Genome sequence resources for the wheat stripe rust pathogen (Puccinia striiformis f. sp. tritici) and the barley stripe rust pathogen (Puccinia striiformis f. sp. hordei).</title>
        <authorList>
            <person name="Xia C."/>
            <person name="Wang M."/>
            <person name="Yin C."/>
            <person name="Cornejo O.E."/>
            <person name="Hulbert S.H."/>
            <person name="Chen X."/>
        </authorList>
    </citation>
    <scope>NUCLEOTIDE SEQUENCE [LARGE SCALE GENOMIC DNA]</scope>
    <source>
        <strain evidence="4">93TX-2</strain>
    </source>
</reference>
<feature type="region of interest" description="Disordered" evidence="1">
    <location>
        <begin position="1"/>
        <end position="33"/>
    </location>
</feature>
<feature type="region of interest" description="Disordered" evidence="1">
    <location>
        <begin position="176"/>
        <end position="240"/>
    </location>
</feature>
<feature type="compositionally biased region" description="Polar residues" evidence="1">
    <location>
        <begin position="841"/>
        <end position="850"/>
    </location>
</feature>
<dbReference type="InterPro" id="IPR046496">
    <property type="entry name" value="DUF6589"/>
</dbReference>
<accession>A0A2S4VPU0</accession>
<evidence type="ECO:0000313" key="3">
    <source>
        <dbReference type="EMBL" id="POW11554.1"/>
    </source>
</evidence>
<protein>
    <recommendedName>
        <fullName evidence="2">DUF6589 domain-containing protein</fullName>
    </recommendedName>
</protein>
<feature type="domain" description="DUF6589" evidence="2">
    <location>
        <begin position="406"/>
        <end position="492"/>
    </location>
</feature>
<dbReference type="EMBL" id="PKSM01000110">
    <property type="protein sequence ID" value="POW11554.1"/>
    <property type="molecule type" value="Genomic_DNA"/>
</dbReference>
<evidence type="ECO:0000256" key="1">
    <source>
        <dbReference type="SAM" id="MobiDB-lite"/>
    </source>
</evidence>
<name>A0A2S4VPU0_9BASI</name>
<feature type="compositionally biased region" description="Basic and acidic residues" evidence="1">
    <location>
        <begin position="859"/>
        <end position="871"/>
    </location>
</feature>
<proteinExistence type="predicted"/>
<gene>
    <name evidence="3" type="ORF">PSHT_08425</name>
</gene>
<keyword evidence="4" id="KW-1185">Reference proteome</keyword>
<dbReference type="AlphaFoldDB" id="A0A2S4VPU0"/>
<feature type="domain" description="DUF6589" evidence="2">
    <location>
        <begin position="520"/>
        <end position="750"/>
    </location>
</feature>
<feature type="region of interest" description="Disordered" evidence="1">
    <location>
        <begin position="839"/>
        <end position="871"/>
    </location>
</feature>
<evidence type="ECO:0000313" key="4">
    <source>
        <dbReference type="Proteomes" id="UP000238274"/>
    </source>
</evidence>
<sequence length="871" mass="98261">MEPMPEGSIDVDDSQPLNLAASKPLNNPSLPQSDLDKVKHICEELTRVGMTLKEFIMGLLTKSDSDLKYRYRTWSTYYGWTSTVELVEAIGRKFDRSQKSADRWAQFILAEAINISRRQSPPRGAYPFGAWQSACTVLPEFFSEAAKQERTTRLTTMDTPFLYKFLLGTMDSDFQAEDLSPTSDELDTSFAPDGTAPSSTVDEAETRLLATLPGQLPPQSESGRLPGATPVSREPVPGSLDASMADYEGFAYTSGIDLTEGKQARYRQISAVVCSMVTFARNRRHNGMQLTNAIQFDACGISETVNQHLHYIGLTSSRKTAVQALRSLSRANQAAVVEESAVTKPFAPLLCIDNLDMEERIQMSSVGNQTRMFHGTWGYLHIPSEALWCTLNPDELSLEAYHAALKNIAQVMLKYVATPSDRKKTIPLDPLSVEPISHEAPNIRMLKLMEESDNSAEGIGQVMESLQRQSGLEPEEFFGRLQLIEGDLGTSQIFNAQFEPFACPVNITRWTTLACGGYLDALGIQPEKVIQKKDFTKMIVHMEQVHEATLWQCLRTVMNIENNVVEEQLPVIPTEQWNDIIHKCYNRFCSPDALINAHSDPRLNNLLVRMQDFSTVIEANRAMKAGDVGRLINIWKMWTFMTQSLPGLTHYSAYLPRLVLLITQILPPSLGKLIRHTLLVSPSGRPGHFVAKDFFLENYNYWLKHFYTRGGMGTQIERLKTLYSSNIPLLRSMFHSLRQDSGAKHVPQSHKSLLKMRALERFAQMAQTNDILHVQKKKKRAGTEVKAIPNTYLEGIKQLQDEISRKPQELGRFTMHMPFYDDQDRLPLIDEEDEMGVFSSDDAQSTLNFTNDNLSSNSSEHDDHHDIQMDD</sequence>